<dbReference type="InterPro" id="IPR017896">
    <property type="entry name" value="4Fe4S_Fe-S-bd"/>
</dbReference>
<keyword evidence="4" id="KW-0949">S-adenosyl-L-methionine</keyword>
<dbReference type="PROSITE" id="PS01087">
    <property type="entry name" value="RADICAL_ACTIVATING"/>
    <property type="match status" value="1"/>
</dbReference>
<keyword evidence="8" id="KW-0411">Iron-sulfur</keyword>
<evidence type="ECO:0000256" key="1">
    <source>
        <dbReference type="ARBA" id="ARBA00001966"/>
    </source>
</evidence>
<keyword evidence="7" id="KW-0408">Iron</keyword>
<dbReference type="Pfam" id="PF00037">
    <property type="entry name" value="Fer4"/>
    <property type="match status" value="2"/>
</dbReference>
<dbReference type="InterPro" id="IPR040074">
    <property type="entry name" value="BssD/PflA/YjjW"/>
</dbReference>
<dbReference type="PANTHER" id="PTHR30352:SF4">
    <property type="entry name" value="PYRUVATE FORMATE-LYASE 2-ACTIVATING ENZYME"/>
    <property type="match status" value="1"/>
</dbReference>
<keyword evidence="13" id="KW-1185">Reference proteome</keyword>
<accession>A0ABS7AQ41</accession>
<dbReference type="SFLD" id="SFLDG01066">
    <property type="entry name" value="organic_radical-activating_enz"/>
    <property type="match status" value="1"/>
</dbReference>
<dbReference type="PIRSF" id="PIRSF000371">
    <property type="entry name" value="PFL_act_enz"/>
    <property type="match status" value="1"/>
</dbReference>
<evidence type="ECO:0000256" key="3">
    <source>
        <dbReference type="ARBA" id="ARBA00022485"/>
    </source>
</evidence>
<dbReference type="SUPFAM" id="SSF54862">
    <property type="entry name" value="4Fe-4S ferredoxins"/>
    <property type="match status" value="1"/>
</dbReference>
<dbReference type="RefSeq" id="WP_219780209.1">
    <property type="nucleotide sequence ID" value="NZ_JAHXPT010000009.1"/>
</dbReference>
<dbReference type="SFLD" id="SFLDG01118">
    <property type="entry name" value="activating_enzymes__group_2"/>
    <property type="match status" value="1"/>
</dbReference>
<dbReference type="NCBIfam" id="TIGR02494">
    <property type="entry name" value="PFLE_PFLC"/>
    <property type="match status" value="1"/>
</dbReference>
<comment type="caution">
    <text evidence="12">The sequence shown here is derived from an EMBL/GenBank/DDBJ whole genome shotgun (WGS) entry which is preliminary data.</text>
</comment>
<dbReference type="PROSITE" id="PS51918">
    <property type="entry name" value="RADICAL_SAM"/>
    <property type="match status" value="1"/>
</dbReference>
<dbReference type="Gene3D" id="3.20.20.70">
    <property type="entry name" value="Aldolase class I"/>
    <property type="match status" value="1"/>
</dbReference>
<keyword evidence="5" id="KW-0479">Metal-binding</keyword>
<comment type="catalytic activity">
    <reaction evidence="9">
        <text>glycyl-[protein] + reduced [flavodoxin] + S-adenosyl-L-methionine = glycin-2-yl radical-[protein] + semiquinone [flavodoxin] + 5'-deoxyadenosine + L-methionine + H(+)</text>
        <dbReference type="Rhea" id="RHEA:61976"/>
        <dbReference type="Rhea" id="RHEA-COMP:10622"/>
        <dbReference type="Rhea" id="RHEA-COMP:14480"/>
        <dbReference type="Rhea" id="RHEA-COMP:15993"/>
        <dbReference type="Rhea" id="RHEA-COMP:15994"/>
        <dbReference type="ChEBI" id="CHEBI:15378"/>
        <dbReference type="ChEBI" id="CHEBI:17319"/>
        <dbReference type="ChEBI" id="CHEBI:29947"/>
        <dbReference type="ChEBI" id="CHEBI:32722"/>
        <dbReference type="ChEBI" id="CHEBI:57618"/>
        <dbReference type="ChEBI" id="CHEBI:57844"/>
        <dbReference type="ChEBI" id="CHEBI:59789"/>
        <dbReference type="ChEBI" id="CHEBI:140311"/>
    </reaction>
</comment>
<feature type="domain" description="4Fe-4S ferredoxin-type" evidence="10">
    <location>
        <begin position="75"/>
        <end position="104"/>
    </location>
</feature>
<dbReference type="InterPro" id="IPR013785">
    <property type="entry name" value="Aldolase_TIM"/>
</dbReference>
<evidence type="ECO:0000256" key="4">
    <source>
        <dbReference type="ARBA" id="ARBA00022691"/>
    </source>
</evidence>
<dbReference type="EMBL" id="JAHXPT010000009">
    <property type="protein sequence ID" value="MBW6410744.1"/>
    <property type="molecule type" value="Genomic_DNA"/>
</dbReference>
<dbReference type="InterPro" id="IPR001989">
    <property type="entry name" value="Radical_activat_CS"/>
</dbReference>
<feature type="domain" description="Radical SAM core" evidence="11">
    <location>
        <begin position="15"/>
        <end position="295"/>
    </location>
</feature>
<evidence type="ECO:0000256" key="9">
    <source>
        <dbReference type="ARBA" id="ARBA00047365"/>
    </source>
</evidence>
<sequence>MEKALICNIEKYATHDGPGIRTVVFFKGCPLKCIWCSNPETQSKKNELYYNKKKCISCGSCIKNCDKNALSFEDNLIKIDRDKCISCGKCTEICPTDALNMVAKEMTTDEVFKEVIKDEIFYSKSGGGVTLSGGEVLSSGRFALDLLKKCRENYINTAIETSGFGDTETLLNLSKFCDLVMFDIKNTNNELHKKFIGVDNSLIIKNLERLSKVHNNIIIRIPLIPAFNDNEENIKKVIDIALRNGIREIHLLPYHSLGKEKYNQLNRNYDLEDMKTPNKDKTESLKEIIEKNNIKCVIGG</sequence>
<gene>
    <name evidence="12" type="ORF">KYD98_11635</name>
</gene>
<dbReference type="PROSITE" id="PS51379">
    <property type="entry name" value="4FE4S_FER_2"/>
    <property type="match status" value="2"/>
</dbReference>
<dbReference type="SFLD" id="SFLDS00029">
    <property type="entry name" value="Radical_SAM"/>
    <property type="match status" value="1"/>
</dbReference>
<comment type="similarity">
    <text evidence="2">Belongs to the organic radical-activating enzymes family.</text>
</comment>
<organism evidence="12 13">
    <name type="scientific">Clostridium weizhouense</name>
    <dbReference type="NCBI Taxonomy" id="2859781"/>
    <lineage>
        <taxon>Bacteria</taxon>
        <taxon>Bacillati</taxon>
        <taxon>Bacillota</taxon>
        <taxon>Clostridia</taxon>
        <taxon>Eubacteriales</taxon>
        <taxon>Clostridiaceae</taxon>
        <taxon>Clostridium</taxon>
    </lineage>
</organism>
<dbReference type="InterPro" id="IPR017900">
    <property type="entry name" value="4Fe4S_Fe_S_CS"/>
</dbReference>
<keyword evidence="6" id="KW-0560">Oxidoreductase</keyword>
<dbReference type="PROSITE" id="PS00198">
    <property type="entry name" value="4FE4S_FER_1"/>
    <property type="match status" value="1"/>
</dbReference>
<dbReference type="SUPFAM" id="SSF102114">
    <property type="entry name" value="Radical SAM enzymes"/>
    <property type="match status" value="1"/>
</dbReference>
<dbReference type="Proteomes" id="UP001519921">
    <property type="component" value="Unassembled WGS sequence"/>
</dbReference>
<evidence type="ECO:0000256" key="7">
    <source>
        <dbReference type="ARBA" id="ARBA00023004"/>
    </source>
</evidence>
<evidence type="ECO:0000256" key="6">
    <source>
        <dbReference type="ARBA" id="ARBA00023002"/>
    </source>
</evidence>
<evidence type="ECO:0000256" key="8">
    <source>
        <dbReference type="ARBA" id="ARBA00023014"/>
    </source>
</evidence>
<keyword evidence="3" id="KW-0004">4Fe-4S</keyword>
<evidence type="ECO:0000259" key="10">
    <source>
        <dbReference type="PROSITE" id="PS51379"/>
    </source>
</evidence>
<name>A0ABS7AQ41_9CLOT</name>
<dbReference type="InterPro" id="IPR058240">
    <property type="entry name" value="rSAM_sf"/>
</dbReference>
<comment type="cofactor">
    <cofactor evidence="1">
        <name>[4Fe-4S] cluster</name>
        <dbReference type="ChEBI" id="CHEBI:49883"/>
    </cofactor>
</comment>
<dbReference type="Pfam" id="PF04055">
    <property type="entry name" value="Radical_SAM"/>
    <property type="match status" value="1"/>
</dbReference>
<dbReference type="InterPro" id="IPR034457">
    <property type="entry name" value="Organic_radical-activating"/>
</dbReference>
<dbReference type="InterPro" id="IPR012839">
    <property type="entry name" value="Organic_radical_activase"/>
</dbReference>
<dbReference type="PANTHER" id="PTHR30352">
    <property type="entry name" value="PYRUVATE FORMATE-LYASE-ACTIVATING ENZYME"/>
    <property type="match status" value="1"/>
</dbReference>
<evidence type="ECO:0000259" key="11">
    <source>
        <dbReference type="PROSITE" id="PS51918"/>
    </source>
</evidence>
<evidence type="ECO:0000256" key="2">
    <source>
        <dbReference type="ARBA" id="ARBA00009777"/>
    </source>
</evidence>
<feature type="domain" description="4Fe-4S ferredoxin-type" evidence="10">
    <location>
        <begin position="46"/>
        <end position="74"/>
    </location>
</feature>
<evidence type="ECO:0000256" key="5">
    <source>
        <dbReference type="ARBA" id="ARBA00022723"/>
    </source>
</evidence>
<evidence type="ECO:0000313" key="13">
    <source>
        <dbReference type="Proteomes" id="UP001519921"/>
    </source>
</evidence>
<evidence type="ECO:0000313" key="12">
    <source>
        <dbReference type="EMBL" id="MBW6410744.1"/>
    </source>
</evidence>
<proteinExistence type="inferred from homology"/>
<protein>
    <submittedName>
        <fullName evidence="12">Glycyl-radical enzyme activating protein</fullName>
    </submittedName>
</protein>
<reference evidence="12 13" key="1">
    <citation type="submission" date="2021-07" db="EMBL/GenBank/DDBJ databases">
        <title>Clostridium weizhouense sp. nov., an anaerobic bacterium isolated from activated sludge of Petroleum wastewater.</title>
        <authorList>
            <person name="Li Q."/>
        </authorList>
    </citation>
    <scope>NUCLEOTIDE SEQUENCE [LARGE SCALE GENOMIC DNA]</scope>
    <source>
        <strain evidence="12 13">YB-6</strain>
    </source>
</reference>
<dbReference type="InterPro" id="IPR007197">
    <property type="entry name" value="rSAM"/>
</dbReference>
<dbReference type="Gene3D" id="3.30.70.20">
    <property type="match status" value="1"/>
</dbReference>